<dbReference type="OMA" id="HDIIHRE"/>
<dbReference type="PROSITE" id="PS50878">
    <property type="entry name" value="RT_POL"/>
    <property type="match status" value="1"/>
</dbReference>
<proteinExistence type="predicted"/>
<evidence type="ECO:0000313" key="4">
    <source>
        <dbReference type="RefSeq" id="XP_019051750.1"/>
    </source>
</evidence>
<dbReference type="Pfam" id="PF17919">
    <property type="entry name" value="RT_RNaseH_2"/>
    <property type="match status" value="1"/>
</dbReference>
<dbReference type="RefSeq" id="XP_019051750.1">
    <property type="nucleotide sequence ID" value="XM_019196205.1"/>
</dbReference>
<dbReference type="InterPro" id="IPR050951">
    <property type="entry name" value="Retrovirus_Pol_polyprotein"/>
</dbReference>
<evidence type="ECO:0000259" key="2">
    <source>
        <dbReference type="PROSITE" id="PS50878"/>
    </source>
</evidence>
<dbReference type="Proteomes" id="UP000189703">
    <property type="component" value="Unplaced"/>
</dbReference>
<dbReference type="PANTHER" id="PTHR37984:SF5">
    <property type="entry name" value="PROTEIN NYNRIN-LIKE"/>
    <property type="match status" value="1"/>
</dbReference>
<feature type="domain" description="Reverse transcriptase" evidence="2">
    <location>
        <begin position="1"/>
        <end position="67"/>
    </location>
</feature>
<dbReference type="STRING" id="4432.A0A1U8Q146"/>
<dbReference type="Gene3D" id="3.30.70.270">
    <property type="match status" value="2"/>
</dbReference>
<dbReference type="KEGG" id="nnu:109114099"/>
<keyword evidence="3" id="KW-1185">Reference proteome</keyword>
<protein>
    <submittedName>
        <fullName evidence="4">Uncharacterized protein LOC109114099</fullName>
    </submittedName>
</protein>
<dbReference type="Pfam" id="PF00078">
    <property type="entry name" value="RVT_1"/>
    <property type="match status" value="1"/>
</dbReference>
<dbReference type="InterPro" id="IPR043128">
    <property type="entry name" value="Rev_trsase/Diguanyl_cyclase"/>
</dbReference>
<dbReference type="AlphaFoldDB" id="A0A1U8Q146"/>
<dbReference type="SUPFAM" id="SSF56672">
    <property type="entry name" value="DNA/RNA polymerases"/>
    <property type="match status" value="1"/>
</dbReference>
<evidence type="ECO:0000313" key="3">
    <source>
        <dbReference type="Proteomes" id="UP000189703"/>
    </source>
</evidence>
<keyword evidence="1" id="KW-0511">Multifunctional enzyme</keyword>
<name>A0A1U8Q146_NELNU</name>
<organism evidence="3 4">
    <name type="scientific">Nelumbo nucifera</name>
    <name type="common">Sacred lotus</name>
    <dbReference type="NCBI Taxonomy" id="4432"/>
    <lineage>
        <taxon>Eukaryota</taxon>
        <taxon>Viridiplantae</taxon>
        <taxon>Streptophyta</taxon>
        <taxon>Embryophyta</taxon>
        <taxon>Tracheophyta</taxon>
        <taxon>Spermatophyta</taxon>
        <taxon>Magnoliopsida</taxon>
        <taxon>Proteales</taxon>
        <taxon>Nelumbonaceae</taxon>
        <taxon>Nelumbo</taxon>
    </lineage>
</organism>
<dbReference type="InterPro" id="IPR000477">
    <property type="entry name" value="RT_dom"/>
</dbReference>
<dbReference type="PANTHER" id="PTHR37984">
    <property type="entry name" value="PROTEIN CBG26694"/>
    <property type="match status" value="1"/>
</dbReference>
<accession>A0A1U8Q146</accession>
<dbReference type="GO" id="GO:0003824">
    <property type="term" value="F:catalytic activity"/>
    <property type="evidence" value="ECO:0007669"/>
    <property type="project" value="UniProtKB-KW"/>
</dbReference>
<dbReference type="OrthoDB" id="101614at2759"/>
<dbReference type="FunFam" id="3.30.70.270:FF:000020">
    <property type="entry name" value="Transposon Tf2-6 polyprotein-like Protein"/>
    <property type="match status" value="1"/>
</dbReference>
<reference evidence="4" key="1">
    <citation type="submission" date="2025-08" db="UniProtKB">
        <authorList>
            <consortium name="RefSeq"/>
        </authorList>
    </citation>
    <scope>IDENTIFICATION</scope>
</reference>
<gene>
    <name evidence="4" type="primary">LOC109114099</name>
</gene>
<dbReference type="GeneID" id="109114099"/>
<dbReference type="InParanoid" id="A0A1U8Q146"/>
<dbReference type="InterPro" id="IPR043502">
    <property type="entry name" value="DNA/RNA_pol_sf"/>
</dbReference>
<evidence type="ECO:0000256" key="1">
    <source>
        <dbReference type="ARBA" id="ARBA00023268"/>
    </source>
</evidence>
<dbReference type="InterPro" id="IPR041577">
    <property type="entry name" value="RT_RNaseH_2"/>
</dbReference>
<sequence>MATLFHDIIHRELKVYVDDIIAKSKKVENHLKDLRKLFERLRKFCLKLNPQKCIFGASSGMLLGFIVSQKGIEIDPAKVKAIIGISPPQAEKEVISFLGRLQYILRFIAQLTPICEPIFKLLKKNTSVKWNEDCQEAFDKIKEYLTNPPVLAPPSLGEPLLMYLSVQEDFVGCILG</sequence>